<dbReference type="Proteomes" id="UP001370348">
    <property type="component" value="Chromosome"/>
</dbReference>
<feature type="chain" id="PRO_5046921429" evidence="1">
    <location>
        <begin position="21"/>
        <end position="316"/>
    </location>
</feature>
<evidence type="ECO:0000313" key="3">
    <source>
        <dbReference type="Proteomes" id="UP001370348"/>
    </source>
</evidence>
<reference evidence="2 3" key="1">
    <citation type="submission" date="2021-12" db="EMBL/GenBank/DDBJ databases">
        <title>Discovery of the Pendulisporaceae a myxobacterial family with distinct sporulation behavior and unique specialized metabolism.</title>
        <authorList>
            <person name="Garcia R."/>
            <person name="Popoff A."/>
            <person name="Bader C.D."/>
            <person name="Loehr J."/>
            <person name="Walesch S."/>
            <person name="Walt C."/>
            <person name="Boldt J."/>
            <person name="Bunk B."/>
            <person name="Haeckl F.J.F.P.J."/>
            <person name="Gunesch A.P."/>
            <person name="Birkelbach J."/>
            <person name="Nuebel U."/>
            <person name="Pietschmann T."/>
            <person name="Bach T."/>
            <person name="Mueller R."/>
        </authorList>
    </citation>
    <scope>NUCLEOTIDE SEQUENCE [LARGE SCALE GENOMIC DNA]</scope>
    <source>
        <strain evidence="2 3">MSr11954</strain>
    </source>
</reference>
<proteinExistence type="predicted"/>
<evidence type="ECO:0000256" key="1">
    <source>
        <dbReference type="SAM" id="SignalP"/>
    </source>
</evidence>
<organism evidence="2 3">
    <name type="scientific">Pendulispora albinea</name>
    <dbReference type="NCBI Taxonomy" id="2741071"/>
    <lineage>
        <taxon>Bacteria</taxon>
        <taxon>Pseudomonadati</taxon>
        <taxon>Myxococcota</taxon>
        <taxon>Myxococcia</taxon>
        <taxon>Myxococcales</taxon>
        <taxon>Sorangiineae</taxon>
        <taxon>Pendulisporaceae</taxon>
        <taxon>Pendulispora</taxon>
    </lineage>
</organism>
<dbReference type="EMBL" id="CP089984">
    <property type="protein sequence ID" value="WXB14319.1"/>
    <property type="molecule type" value="Genomic_DNA"/>
</dbReference>
<gene>
    <name evidence="2" type="ORF">LZC94_41655</name>
</gene>
<keyword evidence="3" id="KW-1185">Reference proteome</keyword>
<name>A0ABZ2LTS7_9BACT</name>
<dbReference type="RefSeq" id="WP_394823939.1">
    <property type="nucleotide sequence ID" value="NZ_CP089984.1"/>
</dbReference>
<accession>A0ABZ2LTS7</accession>
<feature type="signal peptide" evidence="1">
    <location>
        <begin position="1"/>
        <end position="20"/>
    </location>
</feature>
<sequence>MMNGMIWGTVAGAALLVAVAAGCDSSGALPTTHEPPPVNDATEQAKKGYWEALRAGNVPAVLDAHRRMIAVFEARPTDHELARLIGFNNIFLVAYDAVEPREEPALRTDALEYTELAVRLPNDPYMQLYNSAFWGGTLYTTGARRNDPAAAQQGRDLLEAVVQKIPAFGLLTRSVVMRQAARGSQDWAISLESIFRFYERCTGQRIDRAHPDLTPVLARPFADPDSTCGNWEHAPHNIQGSLLHLGDSLVKNDQPDAARPVYELIERTEGYQGWAFASLVEERLASDLAKRARLYDQGEPFEQPEVGADCLSCHQR</sequence>
<evidence type="ECO:0000313" key="2">
    <source>
        <dbReference type="EMBL" id="WXB14319.1"/>
    </source>
</evidence>
<keyword evidence="1" id="KW-0732">Signal</keyword>
<protein>
    <submittedName>
        <fullName evidence="2">Uncharacterized protein</fullName>
    </submittedName>
</protein>